<dbReference type="PANTHER" id="PTHR24168:SF21">
    <property type="entry name" value="KANK, ISOFORM D"/>
    <property type="match status" value="1"/>
</dbReference>
<dbReference type="FunFam" id="1.25.40.20:FF:000243">
    <property type="entry name" value="Uncharacterized protein, isoform D"/>
    <property type="match status" value="1"/>
</dbReference>
<dbReference type="Proteomes" id="UP001168972">
    <property type="component" value="Unassembled WGS sequence"/>
</dbReference>
<evidence type="ECO:0000313" key="7">
    <source>
        <dbReference type="EMBL" id="KAK0162181.1"/>
    </source>
</evidence>
<feature type="region of interest" description="Disordered" evidence="6">
    <location>
        <begin position="1015"/>
        <end position="1072"/>
    </location>
</feature>
<sequence>MALTVSSSHVFDENVGKQVHTEGATKSAYTKCSCCPYGYHIDLDFVKYCEAVAADTADKNTIDRRKKRESRRQCQSMEILLGLVSPPANNIQNNPLQASNDSSIANKNGMKSLPKLGDANATMTGTNYQYSVALDLSDVVGDFEATLKRFTKSTKNENKKKHYKTDEMSVTSPMQYVPHVDLSVDCDTASVGSGNSNFSTGTLQNIREQMAMSLERMKDLEEQVKVIPMLQVQVSVLKEEKRNLQKQVGNFVRSQIPDDLMDKQIKNEFFSIKNNSGRSINISTREMGTMCGIMTRDVGVSHQPVRTRDIGMVTSTPIQPANRLAEFQTLHINEVDLDGKKSFITLPTNSQNTSSLNDREYTSSLSRLSYSNDLDNYMSPELKTKSLNRSYIKVENIYPNFKKFKDISTNTEKPQFKKLSKSRCHSEEIISESPKKYDIKGTETVLSMHNIHTSDDISQIIDDSIKMYCKSIETKTSTKGIQCTLGMPKVKSMKNQEIQATEPLKMRLNIGISAKPKTTDVGINVKYSPERKSIAVGPDPISIQTISLNSLNSLNYRSKSFNYGDNTISKKRTTKSIGLTVDGLLKTSTKMTDTFGLAPKLREFGTSPMKKKFVDVSVGDSLKPHIAISCAANYCDNCKETIKTLAKQMSNNNENNYKNCDDQITNIVSKIPRPAHITLNNSDLRRQLKRQDTYTKIPIGIICYDADNKESYNVKNELETLETDEICDGEKEPKKNCSSEKKINADERASLPESALFEPIHDKSHSKQEPSKEMRAAMKVLNDNLKKSPCKNISHQTKNATNVIQQEWFKISSTVVANPHDVEDYLDCFEEYSNFLLEFIVNMTDSSGNTAMHYAVSHGNFDVVSILLDSKVCDINKTNAAGYTAVMLAALAEVRNSTHLSVANRLFQLADVNIRAKLHGQTALMLAVSHGRKDMTRLLLDAGAAVNIQDEDGSTALMCAAEHGHTEIVKLLLTNTDCDSSILDIDGSSALKIALEAGNRDIGVLLYAHEHVNRGTSPYSSMRRSRRGSKSTTPTTSSPSTPVSPALSKRFQTSNSSLITSRHSAKNQKKTE</sequence>
<feature type="repeat" description="ANK" evidence="4">
    <location>
        <begin position="847"/>
        <end position="869"/>
    </location>
</feature>
<dbReference type="PROSITE" id="PS50297">
    <property type="entry name" value="ANK_REP_REGION"/>
    <property type="match status" value="3"/>
</dbReference>
<comment type="caution">
    <text evidence="7">The sequence shown here is derived from an EMBL/GenBank/DDBJ whole genome shotgun (WGS) entry which is preliminary data.</text>
</comment>
<gene>
    <name evidence="7" type="ORF">PV327_008537</name>
</gene>
<reference evidence="7" key="2">
    <citation type="submission" date="2023-03" db="EMBL/GenBank/DDBJ databases">
        <authorList>
            <person name="Inwood S.N."/>
            <person name="Skelly J.G."/>
            <person name="Guhlin J."/>
            <person name="Harrop T.W.R."/>
            <person name="Goldson S.G."/>
            <person name="Dearden P.K."/>
        </authorList>
    </citation>
    <scope>NUCLEOTIDE SEQUENCE</scope>
    <source>
        <strain evidence="7">Lincoln</strain>
        <tissue evidence="7">Whole body</tissue>
    </source>
</reference>
<feature type="repeat" description="ANK" evidence="4">
    <location>
        <begin position="952"/>
        <end position="973"/>
    </location>
</feature>
<feature type="compositionally biased region" description="Basic residues" evidence="6">
    <location>
        <begin position="1063"/>
        <end position="1072"/>
    </location>
</feature>
<evidence type="ECO:0000256" key="2">
    <source>
        <dbReference type="ARBA" id="ARBA00023043"/>
    </source>
</evidence>
<dbReference type="InterPro" id="IPR002110">
    <property type="entry name" value="Ankyrin_rpt"/>
</dbReference>
<dbReference type="GO" id="GO:0005856">
    <property type="term" value="C:cytoskeleton"/>
    <property type="evidence" value="ECO:0007669"/>
    <property type="project" value="TreeGrafter"/>
</dbReference>
<proteinExistence type="predicted"/>
<dbReference type="Pfam" id="PF12796">
    <property type="entry name" value="Ank_2"/>
    <property type="match status" value="1"/>
</dbReference>
<dbReference type="GO" id="GO:0030837">
    <property type="term" value="P:negative regulation of actin filament polymerization"/>
    <property type="evidence" value="ECO:0007669"/>
    <property type="project" value="InterPro"/>
</dbReference>
<feature type="compositionally biased region" description="Polar residues" evidence="6">
    <location>
        <begin position="1050"/>
        <end position="1062"/>
    </location>
</feature>
<keyword evidence="8" id="KW-1185">Reference proteome</keyword>
<dbReference type="EMBL" id="JAQQBR010001834">
    <property type="protein sequence ID" value="KAK0162181.1"/>
    <property type="molecule type" value="Genomic_DNA"/>
</dbReference>
<dbReference type="GO" id="GO:0005737">
    <property type="term" value="C:cytoplasm"/>
    <property type="evidence" value="ECO:0007669"/>
    <property type="project" value="TreeGrafter"/>
</dbReference>
<evidence type="ECO:0000256" key="3">
    <source>
        <dbReference type="ARBA" id="ARBA00023054"/>
    </source>
</evidence>
<reference evidence="7" key="1">
    <citation type="journal article" date="2023" name="bioRxiv">
        <title>Scaffold-level genome assemblies of two parasitoid biocontrol wasps reveal the parthenogenesis mechanism and an associated novel virus.</title>
        <authorList>
            <person name="Inwood S."/>
            <person name="Skelly J."/>
            <person name="Guhlin J."/>
            <person name="Harrop T."/>
            <person name="Goldson S."/>
            <person name="Dearden P."/>
        </authorList>
    </citation>
    <scope>NUCLEOTIDE SEQUENCE</scope>
    <source>
        <strain evidence="7">Lincoln</strain>
        <tissue evidence="7">Whole body</tissue>
    </source>
</reference>
<dbReference type="Pfam" id="PF12075">
    <property type="entry name" value="KN_motif"/>
    <property type="match status" value="1"/>
</dbReference>
<dbReference type="Pfam" id="PF13857">
    <property type="entry name" value="Ank_5"/>
    <property type="match status" value="1"/>
</dbReference>
<evidence type="ECO:0000256" key="6">
    <source>
        <dbReference type="SAM" id="MobiDB-lite"/>
    </source>
</evidence>
<keyword evidence="3 5" id="KW-0175">Coiled coil</keyword>
<feature type="compositionally biased region" description="Low complexity" evidence="6">
    <location>
        <begin position="1030"/>
        <end position="1048"/>
    </location>
</feature>
<evidence type="ECO:0000256" key="1">
    <source>
        <dbReference type="ARBA" id="ARBA00022737"/>
    </source>
</evidence>
<dbReference type="PANTHER" id="PTHR24168">
    <property type="entry name" value="KN MOTIF AND ANKYRIN REPEAT DOMAIN-CONTAINING"/>
    <property type="match status" value="1"/>
</dbReference>
<evidence type="ECO:0000256" key="5">
    <source>
        <dbReference type="SAM" id="Coils"/>
    </source>
</evidence>
<dbReference type="PROSITE" id="PS50088">
    <property type="entry name" value="ANK_REPEAT"/>
    <property type="match status" value="3"/>
</dbReference>
<organism evidence="7 8">
    <name type="scientific">Microctonus hyperodae</name>
    <name type="common">Parasitoid wasp</name>
    <dbReference type="NCBI Taxonomy" id="165561"/>
    <lineage>
        <taxon>Eukaryota</taxon>
        <taxon>Metazoa</taxon>
        <taxon>Ecdysozoa</taxon>
        <taxon>Arthropoda</taxon>
        <taxon>Hexapoda</taxon>
        <taxon>Insecta</taxon>
        <taxon>Pterygota</taxon>
        <taxon>Neoptera</taxon>
        <taxon>Endopterygota</taxon>
        <taxon>Hymenoptera</taxon>
        <taxon>Apocrita</taxon>
        <taxon>Ichneumonoidea</taxon>
        <taxon>Braconidae</taxon>
        <taxon>Euphorinae</taxon>
        <taxon>Microctonus</taxon>
    </lineage>
</organism>
<dbReference type="Gene3D" id="1.25.40.20">
    <property type="entry name" value="Ankyrin repeat-containing domain"/>
    <property type="match status" value="1"/>
</dbReference>
<dbReference type="AlphaFoldDB" id="A0AA39F3E8"/>
<protein>
    <recommendedName>
        <fullName evidence="9">KN motif and ankyrin repeat domain-containing protein 1</fullName>
    </recommendedName>
</protein>
<dbReference type="PRINTS" id="PR01415">
    <property type="entry name" value="ANKYRIN"/>
</dbReference>
<evidence type="ECO:0000256" key="4">
    <source>
        <dbReference type="PROSITE-ProRule" id="PRU00023"/>
    </source>
</evidence>
<dbReference type="SMART" id="SM00248">
    <property type="entry name" value="ANK"/>
    <property type="match status" value="5"/>
</dbReference>
<dbReference type="InterPro" id="IPR036770">
    <property type="entry name" value="Ankyrin_rpt-contain_sf"/>
</dbReference>
<evidence type="ECO:0000313" key="8">
    <source>
        <dbReference type="Proteomes" id="UP001168972"/>
    </source>
</evidence>
<dbReference type="SUPFAM" id="SSF48403">
    <property type="entry name" value="Ankyrin repeat"/>
    <property type="match status" value="1"/>
</dbReference>
<name>A0AA39F3E8_MICHY</name>
<evidence type="ECO:0008006" key="9">
    <source>
        <dbReference type="Google" id="ProtNLM"/>
    </source>
</evidence>
<accession>A0AA39F3E8</accession>
<keyword evidence="1" id="KW-0677">Repeat</keyword>
<dbReference type="InterPro" id="IPR047184">
    <property type="entry name" value="KANK1-4"/>
</dbReference>
<feature type="coiled-coil region" evidence="5">
    <location>
        <begin position="203"/>
        <end position="247"/>
    </location>
</feature>
<keyword evidence="2 4" id="KW-0040">ANK repeat</keyword>
<dbReference type="InterPro" id="IPR021939">
    <property type="entry name" value="KN_motif"/>
</dbReference>
<feature type="repeat" description="ANK" evidence="4">
    <location>
        <begin position="919"/>
        <end position="951"/>
    </location>
</feature>